<dbReference type="Proteomes" id="UP000324748">
    <property type="component" value="Unassembled WGS sequence"/>
</dbReference>
<sequence>MEGNSSTGTHVLTKYLELKQSLTTKIEASLETSSLYPMYQAMLKRVKKYLNEAIDEAVHCLKRLQKEYNRTKENIKSNKPPENTNEIVEVEKPLTSLPGSLMACVASKMSKQKDNPQSNKIKAYLKAELFFKEDNLDHKTTPLIKWWRANKTTYPTLAIIARGSNRGRLLPSTHSVSSLMWLREEVPLTRDFLEAGKAFKALIPHKK</sequence>
<name>A0A5B0M322_PUCGR</name>
<evidence type="ECO:0000313" key="1">
    <source>
        <dbReference type="EMBL" id="KAA1070653.1"/>
    </source>
</evidence>
<accession>A0A5B0M322</accession>
<comment type="caution">
    <text evidence="1">The sequence shown here is derived from an EMBL/GenBank/DDBJ whole genome shotgun (WGS) entry which is preliminary data.</text>
</comment>
<dbReference type="InterPro" id="IPR012337">
    <property type="entry name" value="RNaseH-like_sf"/>
</dbReference>
<protein>
    <recommendedName>
        <fullName evidence="5">HAT C-terminal dimerisation domain-containing protein</fullName>
    </recommendedName>
</protein>
<evidence type="ECO:0000313" key="2">
    <source>
        <dbReference type="EMBL" id="KAA1125806.1"/>
    </source>
</evidence>
<organism evidence="1 3">
    <name type="scientific">Puccinia graminis f. sp. tritici</name>
    <dbReference type="NCBI Taxonomy" id="56615"/>
    <lineage>
        <taxon>Eukaryota</taxon>
        <taxon>Fungi</taxon>
        <taxon>Dikarya</taxon>
        <taxon>Basidiomycota</taxon>
        <taxon>Pucciniomycotina</taxon>
        <taxon>Pucciniomycetes</taxon>
        <taxon>Pucciniales</taxon>
        <taxon>Pucciniaceae</taxon>
        <taxon>Puccinia</taxon>
    </lineage>
</organism>
<reference evidence="3 4" key="1">
    <citation type="submission" date="2019-05" db="EMBL/GenBank/DDBJ databases">
        <title>Emergence of the Ug99 lineage of the wheat stem rust pathogen through somatic hybridization.</title>
        <authorList>
            <person name="Li F."/>
            <person name="Upadhyaya N.M."/>
            <person name="Sperschneider J."/>
            <person name="Matny O."/>
            <person name="Nguyen-Phuc H."/>
            <person name="Mago R."/>
            <person name="Raley C."/>
            <person name="Miller M.E."/>
            <person name="Silverstein K.A.T."/>
            <person name="Henningsen E."/>
            <person name="Hirsch C.D."/>
            <person name="Visser B."/>
            <person name="Pretorius Z.A."/>
            <person name="Steffenson B.J."/>
            <person name="Schwessinger B."/>
            <person name="Dodds P.N."/>
            <person name="Figueroa M."/>
        </authorList>
    </citation>
    <scope>NUCLEOTIDE SEQUENCE [LARGE SCALE GENOMIC DNA]</scope>
    <source>
        <strain evidence="1">21-0</strain>
        <strain evidence="2 4">Ug99</strain>
    </source>
</reference>
<keyword evidence="3" id="KW-1185">Reference proteome</keyword>
<dbReference type="AlphaFoldDB" id="A0A5B0M322"/>
<dbReference type="OrthoDB" id="3264316at2759"/>
<gene>
    <name evidence="1" type="ORF">PGT21_020096</name>
    <name evidence="2" type="ORF">PGTUg99_022684</name>
</gene>
<evidence type="ECO:0000313" key="3">
    <source>
        <dbReference type="Proteomes" id="UP000324748"/>
    </source>
</evidence>
<dbReference type="SUPFAM" id="SSF53098">
    <property type="entry name" value="Ribonuclease H-like"/>
    <property type="match status" value="1"/>
</dbReference>
<dbReference type="Proteomes" id="UP000325313">
    <property type="component" value="Unassembled WGS sequence"/>
</dbReference>
<evidence type="ECO:0000313" key="4">
    <source>
        <dbReference type="Proteomes" id="UP000325313"/>
    </source>
</evidence>
<proteinExistence type="predicted"/>
<dbReference type="EMBL" id="VSWC01000171">
    <property type="protein sequence ID" value="KAA1070653.1"/>
    <property type="molecule type" value="Genomic_DNA"/>
</dbReference>
<evidence type="ECO:0008006" key="5">
    <source>
        <dbReference type="Google" id="ProtNLM"/>
    </source>
</evidence>
<dbReference type="EMBL" id="VDEP01000175">
    <property type="protein sequence ID" value="KAA1125806.1"/>
    <property type="molecule type" value="Genomic_DNA"/>
</dbReference>